<dbReference type="OrthoDB" id="1404170at2"/>
<protein>
    <submittedName>
        <fullName evidence="6">Transglycosylase-like domain protein</fullName>
    </submittedName>
</protein>
<dbReference type="InterPro" id="IPR011098">
    <property type="entry name" value="G5_dom"/>
</dbReference>
<dbReference type="GO" id="GO:0016787">
    <property type="term" value="F:hydrolase activity"/>
    <property type="evidence" value="ECO:0007669"/>
    <property type="project" value="UniProtKB-KW"/>
</dbReference>
<keyword evidence="3" id="KW-0378">Hydrolase</keyword>
<evidence type="ECO:0000313" key="6">
    <source>
        <dbReference type="EMBL" id="EFQ83768.1"/>
    </source>
</evidence>
<feature type="domain" description="G5" evidence="5">
    <location>
        <begin position="231"/>
        <end position="311"/>
    </location>
</feature>
<dbReference type="STRING" id="585531.HMPREF0063_11431"/>
<evidence type="ECO:0000256" key="2">
    <source>
        <dbReference type="ARBA" id="ARBA00022729"/>
    </source>
</evidence>
<dbReference type="SUPFAM" id="SSF53955">
    <property type="entry name" value="Lysozyme-like"/>
    <property type="match status" value="1"/>
</dbReference>
<keyword evidence="4" id="KW-0472">Membrane</keyword>
<feature type="transmembrane region" description="Helical" evidence="4">
    <location>
        <begin position="39"/>
        <end position="61"/>
    </location>
</feature>
<keyword evidence="7" id="KW-1185">Reference proteome</keyword>
<evidence type="ECO:0000313" key="7">
    <source>
        <dbReference type="Proteomes" id="UP000003111"/>
    </source>
</evidence>
<dbReference type="Pfam" id="PF07501">
    <property type="entry name" value="G5"/>
    <property type="match status" value="1"/>
</dbReference>
<dbReference type="Pfam" id="PF03990">
    <property type="entry name" value="DUF348"/>
    <property type="match status" value="3"/>
</dbReference>
<gene>
    <name evidence="6" type="ORF">HMPREF0063_11431</name>
</gene>
<dbReference type="InterPro" id="IPR023346">
    <property type="entry name" value="Lysozyme-like_dom_sf"/>
</dbReference>
<dbReference type="Pfam" id="PF06737">
    <property type="entry name" value="Transglycosylas"/>
    <property type="match status" value="1"/>
</dbReference>
<evidence type="ECO:0000256" key="4">
    <source>
        <dbReference type="SAM" id="Phobius"/>
    </source>
</evidence>
<organism evidence="6 7">
    <name type="scientific">Aeromicrobium marinum DSM 15272</name>
    <dbReference type="NCBI Taxonomy" id="585531"/>
    <lineage>
        <taxon>Bacteria</taxon>
        <taxon>Bacillati</taxon>
        <taxon>Actinomycetota</taxon>
        <taxon>Actinomycetes</taxon>
        <taxon>Propionibacteriales</taxon>
        <taxon>Nocardioidaceae</taxon>
        <taxon>Aeromicrobium</taxon>
    </lineage>
</organism>
<dbReference type="InterPro" id="IPR010618">
    <property type="entry name" value="RPF"/>
</dbReference>
<keyword evidence="2" id="KW-0732">Signal</keyword>
<proteinExistence type="inferred from homology"/>
<dbReference type="AlphaFoldDB" id="E2SBM2"/>
<evidence type="ECO:0000259" key="5">
    <source>
        <dbReference type="PROSITE" id="PS51109"/>
    </source>
</evidence>
<comment type="similarity">
    <text evidence="1">Belongs to the transglycosylase family. Rpf subfamily.</text>
</comment>
<dbReference type="eggNOG" id="COG3583">
    <property type="taxonomic scope" value="Bacteria"/>
</dbReference>
<keyword evidence="4" id="KW-0812">Transmembrane</keyword>
<dbReference type="Gene3D" id="2.20.230.10">
    <property type="entry name" value="Resuscitation-promoting factor rpfb"/>
    <property type="match status" value="1"/>
</dbReference>
<dbReference type="Gene3D" id="1.10.530.10">
    <property type="match status" value="1"/>
</dbReference>
<evidence type="ECO:0000256" key="1">
    <source>
        <dbReference type="ARBA" id="ARBA00010830"/>
    </source>
</evidence>
<dbReference type="EMBL" id="ACLF03000004">
    <property type="protein sequence ID" value="EFQ83768.1"/>
    <property type="molecule type" value="Genomic_DNA"/>
</dbReference>
<accession>E2SBM2</accession>
<dbReference type="HOGENOM" id="CLU_036884_1_0_11"/>
<dbReference type="InterPro" id="IPR007137">
    <property type="entry name" value="DUF348"/>
</dbReference>
<sequence length="398" mass="42763">MSQHHHAHQGTPKSLTATMRARLRRAVRTPEGGFAKTPWVIALNVFILTVVAGGAAAYATFSHSVELTVDGETEQIRTFATTVDEVLESRDIAIREDDRINVAVSAPLDQTDEIVVEYAKPVTITVDGSATEEIAYEPTVGDLLDRHGIEPAEDDYVSEDHADEIPREGLDVVVSTTKNLQVVADGETRSVQTAAPSVAEVLAEAGVTLGESDEVDPGLDTLVAPDAVLTVVRVQTETRTEEVDVPFEVQTIEDPELLRGDTTVETPGTVGRAVETVDVVIADGEVRERVVLEREVLVEPTPQVERVGTRAPAAANFATGDSVWDRLAQCESGGNWATNTGNGYYGGVQFSLPTWRSMGGSGLPSEASREEQIQRASALQARSGWGQWPSCARKLGLL</sequence>
<evidence type="ECO:0000256" key="3">
    <source>
        <dbReference type="ARBA" id="ARBA00022801"/>
    </source>
</evidence>
<keyword evidence="4" id="KW-1133">Transmembrane helix</keyword>
<dbReference type="SMART" id="SM01208">
    <property type="entry name" value="G5"/>
    <property type="match status" value="1"/>
</dbReference>
<dbReference type="PROSITE" id="PS51109">
    <property type="entry name" value="G5"/>
    <property type="match status" value="1"/>
</dbReference>
<dbReference type="RefSeq" id="WP_007078452.1">
    <property type="nucleotide sequence ID" value="NZ_CM001024.1"/>
</dbReference>
<dbReference type="Proteomes" id="UP000003111">
    <property type="component" value="Unassembled WGS sequence"/>
</dbReference>
<name>E2SBM2_9ACTN</name>
<comment type="caution">
    <text evidence="6">The sequence shown here is derived from an EMBL/GenBank/DDBJ whole genome shotgun (WGS) entry which is preliminary data.</text>
</comment>
<reference evidence="6" key="1">
    <citation type="submission" date="2010-08" db="EMBL/GenBank/DDBJ databases">
        <authorList>
            <person name="Muzny D."/>
            <person name="Qin X."/>
            <person name="Buhay C."/>
            <person name="Dugan-Rocha S."/>
            <person name="Ding Y."/>
            <person name="Chen G."/>
            <person name="Hawes A."/>
            <person name="Holder M."/>
            <person name="Jhangiani S."/>
            <person name="Johnson A."/>
            <person name="Khan Z."/>
            <person name="Li Z."/>
            <person name="Liu W."/>
            <person name="Liu X."/>
            <person name="Perez L."/>
            <person name="Shen H."/>
            <person name="Wang Q."/>
            <person name="Watt J."/>
            <person name="Xi L."/>
            <person name="Xin Y."/>
            <person name="Zhou J."/>
            <person name="Deng J."/>
            <person name="Jiang H."/>
            <person name="Liu Y."/>
            <person name="Qu J."/>
            <person name="Song X.-Z."/>
            <person name="Zhang L."/>
            <person name="Villasana D."/>
            <person name="Johnson A."/>
            <person name="Liu J."/>
            <person name="Liyanage D."/>
            <person name="Lorensuhewa L."/>
            <person name="Robinson T."/>
            <person name="Song A."/>
            <person name="Song B.-B."/>
            <person name="Dinh H."/>
            <person name="Thornton R."/>
            <person name="Coyle M."/>
            <person name="Francisco L."/>
            <person name="Jackson L."/>
            <person name="Javaid M."/>
            <person name="Korchina V."/>
            <person name="Kovar C."/>
            <person name="Mata R."/>
            <person name="Mathew T."/>
            <person name="Ngo R."/>
            <person name="Nguyen L."/>
            <person name="Nguyen N."/>
            <person name="Okwuonu G."/>
            <person name="Ongeri F."/>
            <person name="Pham C."/>
            <person name="Simmons D."/>
            <person name="Wilczek-Boney K."/>
            <person name="Hale W."/>
            <person name="Jakkamsetti A."/>
            <person name="Pham P."/>
            <person name="Ruth R."/>
            <person name="San Lucas F."/>
            <person name="Warren J."/>
            <person name="Zhang J."/>
            <person name="Zhao Z."/>
            <person name="Zhou C."/>
            <person name="Zhu D."/>
            <person name="Lee S."/>
            <person name="Bess C."/>
            <person name="Blankenburg K."/>
            <person name="Forbes L."/>
            <person name="Fu Q."/>
            <person name="Gubbala S."/>
            <person name="Hirani K."/>
            <person name="Jayaseelan J.C."/>
            <person name="Lara F."/>
            <person name="Munidasa M."/>
            <person name="Palculict T."/>
            <person name="Patil S."/>
            <person name="Pu L.-L."/>
            <person name="Saada N."/>
            <person name="Tang L."/>
            <person name="Weissenberger G."/>
            <person name="Zhu Y."/>
            <person name="Hemphill L."/>
            <person name="Shang Y."/>
            <person name="Youmans B."/>
            <person name="Ayvaz T."/>
            <person name="Ross M."/>
            <person name="Santibanez J."/>
            <person name="Aqrawi P."/>
            <person name="Gross S."/>
            <person name="Joshi V."/>
            <person name="Fowler G."/>
            <person name="Nazareth L."/>
            <person name="Reid J."/>
            <person name="Worley K."/>
            <person name="Petrosino J."/>
            <person name="Highlander S."/>
            <person name="Gibbs R."/>
        </authorList>
    </citation>
    <scope>NUCLEOTIDE SEQUENCE [LARGE SCALE GENOMIC DNA]</scope>
    <source>
        <strain evidence="6">DSM 15272</strain>
    </source>
</reference>
<dbReference type="CDD" id="cd13925">
    <property type="entry name" value="RPF"/>
    <property type="match status" value="1"/>
</dbReference>